<organism evidence="2 3">
    <name type="scientific">Crepidotus variabilis</name>
    <dbReference type="NCBI Taxonomy" id="179855"/>
    <lineage>
        <taxon>Eukaryota</taxon>
        <taxon>Fungi</taxon>
        <taxon>Dikarya</taxon>
        <taxon>Basidiomycota</taxon>
        <taxon>Agaricomycotina</taxon>
        <taxon>Agaricomycetes</taxon>
        <taxon>Agaricomycetidae</taxon>
        <taxon>Agaricales</taxon>
        <taxon>Agaricineae</taxon>
        <taxon>Crepidotaceae</taxon>
        <taxon>Crepidotus</taxon>
    </lineage>
</organism>
<protein>
    <submittedName>
        <fullName evidence="2">P-loop containing nucleoside triphosphate hydrolase protein</fullName>
    </submittedName>
</protein>
<dbReference type="InterPro" id="IPR006073">
    <property type="entry name" value="GTP-bd"/>
</dbReference>
<reference evidence="2" key="1">
    <citation type="submission" date="2020-11" db="EMBL/GenBank/DDBJ databases">
        <authorList>
            <consortium name="DOE Joint Genome Institute"/>
            <person name="Ahrendt S."/>
            <person name="Riley R."/>
            <person name="Andreopoulos W."/>
            <person name="Labutti K."/>
            <person name="Pangilinan J."/>
            <person name="Ruiz-Duenas F.J."/>
            <person name="Barrasa J.M."/>
            <person name="Sanchez-Garcia M."/>
            <person name="Camarero S."/>
            <person name="Miyauchi S."/>
            <person name="Serrano A."/>
            <person name="Linde D."/>
            <person name="Babiker R."/>
            <person name="Drula E."/>
            <person name="Ayuso-Fernandez I."/>
            <person name="Pacheco R."/>
            <person name="Padilla G."/>
            <person name="Ferreira P."/>
            <person name="Barriuso J."/>
            <person name="Kellner H."/>
            <person name="Castanera R."/>
            <person name="Alfaro M."/>
            <person name="Ramirez L."/>
            <person name="Pisabarro A.G."/>
            <person name="Kuo A."/>
            <person name="Tritt A."/>
            <person name="Lipzen A."/>
            <person name="He G."/>
            <person name="Yan M."/>
            <person name="Ng V."/>
            <person name="Cullen D."/>
            <person name="Martin F."/>
            <person name="Rosso M.-N."/>
            <person name="Henrissat B."/>
            <person name="Hibbett D."/>
            <person name="Martinez A.T."/>
            <person name="Grigoriev I.V."/>
        </authorList>
    </citation>
    <scope>NUCLEOTIDE SEQUENCE</scope>
    <source>
        <strain evidence="2">CBS 506.95</strain>
    </source>
</reference>
<keyword evidence="3" id="KW-1185">Reference proteome</keyword>
<keyword evidence="2" id="KW-0378">Hydrolase</keyword>
<dbReference type="Proteomes" id="UP000807306">
    <property type="component" value="Unassembled WGS sequence"/>
</dbReference>
<accession>A0A9P6JV86</accession>
<dbReference type="InterPro" id="IPR027417">
    <property type="entry name" value="P-loop_NTPase"/>
</dbReference>
<dbReference type="GO" id="GO:0005525">
    <property type="term" value="F:GTP binding"/>
    <property type="evidence" value="ECO:0007669"/>
    <property type="project" value="InterPro"/>
</dbReference>
<dbReference type="AlphaFoldDB" id="A0A9P6JV86"/>
<gene>
    <name evidence="2" type="ORF">CPB83DRAFT_483923</name>
</gene>
<dbReference type="Gene3D" id="3.40.50.300">
    <property type="entry name" value="P-loop containing nucleotide triphosphate hydrolases"/>
    <property type="match status" value="1"/>
</dbReference>
<dbReference type="Pfam" id="PF01926">
    <property type="entry name" value="MMR_HSR1"/>
    <property type="match status" value="1"/>
</dbReference>
<feature type="domain" description="G" evidence="1">
    <location>
        <begin position="61"/>
        <end position="122"/>
    </location>
</feature>
<evidence type="ECO:0000313" key="2">
    <source>
        <dbReference type="EMBL" id="KAF9533614.1"/>
    </source>
</evidence>
<evidence type="ECO:0000259" key="1">
    <source>
        <dbReference type="Pfam" id="PF01926"/>
    </source>
</evidence>
<dbReference type="GO" id="GO:0016787">
    <property type="term" value="F:hydrolase activity"/>
    <property type="evidence" value="ECO:0007669"/>
    <property type="project" value="UniProtKB-KW"/>
</dbReference>
<sequence length="299" mass="33499">MDNPNAIDQEDTLKESRNFAEKNLNRSSVFGDTTKTPLEQITGTPEVISLKELKSSDIIFAVIGPTGSGKSTFIKAITGYACEVGHGIDSCTQDIQVIRMVPISAMDPSICFIDTPGFDDAERSDYSTFETLSQTLISICKQGLLLSGLLYFHRISDVRMGGTPLTNIRFFHQLCSTELSRLVYVTTMWDLEDPEVAVKRETDLVATYWRPLVNTGCTTKRYLNNRESGVKIIWPLLQKEMERRGGLDTTVKTKSSYIAHGGEILATLLVDRWQQLKNAGRFRRQIRKLLGQVAPVKLI</sequence>
<evidence type="ECO:0000313" key="3">
    <source>
        <dbReference type="Proteomes" id="UP000807306"/>
    </source>
</evidence>
<name>A0A9P6JV86_9AGAR</name>
<comment type="caution">
    <text evidence="2">The sequence shown here is derived from an EMBL/GenBank/DDBJ whole genome shotgun (WGS) entry which is preliminary data.</text>
</comment>
<dbReference type="EMBL" id="MU157828">
    <property type="protein sequence ID" value="KAF9533614.1"/>
    <property type="molecule type" value="Genomic_DNA"/>
</dbReference>
<proteinExistence type="predicted"/>
<dbReference type="OrthoDB" id="8954335at2759"/>
<dbReference type="SUPFAM" id="SSF52540">
    <property type="entry name" value="P-loop containing nucleoside triphosphate hydrolases"/>
    <property type="match status" value="1"/>
</dbReference>